<keyword evidence="3" id="KW-1185">Reference proteome</keyword>
<organism evidence="2 3">
    <name type="scientific">Actinomadura litoris</name>
    <dbReference type="NCBI Taxonomy" id="2678616"/>
    <lineage>
        <taxon>Bacteria</taxon>
        <taxon>Bacillati</taxon>
        <taxon>Actinomycetota</taxon>
        <taxon>Actinomycetes</taxon>
        <taxon>Streptosporangiales</taxon>
        <taxon>Thermomonosporaceae</taxon>
        <taxon>Actinomadura</taxon>
    </lineage>
</organism>
<name>A0A7K1KUL6_9ACTN</name>
<protein>
    <submittedName>
        <fullName evidence="2">Lasso peptide biosynthesis B2 protein</fullName>
    </submittedName>
</protein>
<evidence type="ECO:0000259" key="1">
    <source>
        <dbReference type="Pfam" id="PF13471"/>
    </source>
</evidence>
<evidence type="ECO:0000313" key="2">
    <source>
        <dbReference type="EMBL" id="MUN35849.1"/>
    </source>
</evidence>
<comment type="caution">
    <text evidence="2">The sequence shown here is derived from an EMBL/GenBank/DDBJ whole genome shotgun (WGS) entry which is preliminary data.</text>
</comment>
<proteinExistence type="predicted"/>
<gene>
    <name evidence="2" type="ORF">GNZ18_04435</name>
</gene>
<dbReference type="InterPro" id="IPR053521">
    <property type="entry name" value="McjB-like"/>
</dbReference>
<dbReference type="Pfam" id="PF13471">
    <property type="entry name" value="Transglut_core3"/>
    <property type="match status" value="1"/>
</dbReference>
<reference evidence="2 3" key="1">
    <citation type="submission" date="2019-11" db="EMBL/GenBank/DDBJ databases">
        <authorList>
            <person name="Cao P."/>
        </authorList>
    </citation>
    <scope>NUCLEOTIDE SEQUENCE [LARGE SCALE GENOMIC DNA]</scope>
    <source>
        <strain evidence="2 3">NEAU-AAG5</strain>
    </source>
</reference>
<dbReference type="AlphaFoldDB" id="A0A7K1KUL6"/>
<sequence length="142" mass="15353">MTMPVALEPRPRVSRRRRAAALAAVSAATLLERLPPRRLRRVLEAARRGAGPATAAQALAAREAVVAVSIRCAGQGCLRRSVAVALLCRMGGAWPDWCTGVRVEPFRAHAWVEANGAAIGELDDMHLYHKTMSVPARRRGGR</sequence>
<feature type="domain" description="Microcin J25-processing protein McjB C-terminal" evidence="1">
    <location>
        <begin position="21"/>
        <end position="128"/>
    </location>
</feature>
<dbReference type="InterPro" id="IPR032708">
    <property type="entry name" value="McjB_C"/>
</dbReference>
<accession>A0A7K1KUL6</accession>
<dbReference type="RefSeq" id="WP_156214717.1">
    <property type="nucleotide sequence ID" value="NZ_WOFH01000001.1"/>
</dbReference>
<dbReference type="Proteomes" id="UP000432015">
    <property type="component" value="Unassembled WGS sequence"/>
</dbReference>
<dbReference type="EMBL" id="WOFH01000001">
    <property type="protein sequence ID" value="MUN35849.1"/>
    <property type="molecule type" value="Genomic_DNA"/>
</dbReference>
<evidence type="ECO:0000313" key="3">
    <source>
        <dbReference type="Proteomes" id="UP000432015"/>
    </source>
</evidence>
<dbReference type="NCBIfam" id="NF033537">
    <property type="entry name" value="lasso_biosyn_B2"/>
    <property type="match status" value="1"/>
</dbReference>